<evidence type="ECO:0000313" key="2">
    <source>
        <dbReference type="Proteomes" id="UP000275348"/>
    </source>
</evidence>
<dbReference type="InterPro" id="IPR051159">
    <property type="entry name" value="Hexapeptide_acetyltransf"/>
</dbReference>
<comment type="caution">
    <text evidence="1">The sequence shown here is derived from an EMBL/GenBank/DDBJ whole genome shotgun (WGS) entry which is preliminary data.</text>
</comment>
<dbReference type="OrthoDB" id="9812571at2"/>
<name>A0A3L9MCU3_9FLAO</name>
<dbReference type="EMBL" id="RDOJ01000007">
    <property type="protein sequence ID" value="RLZ10552.1"/>
    <property type="molecule type" value="Genomic_DNA"/>
</dbReference>
<dbReference type="SUPFAM" id="SSF51161">
    <property type="entry name" value="Trimeric LpxA-like enzymes"/>
    <property type="match status" value="1"/>
</dbReference>
<dbReference type="Gene3D" id="2.160.10.10">
    <property type="entry name" value="Hexapeptide repeat proteins"/>
    <property type="match status" value="1"/>
</dbReference>
<dbReference type="Proteomes" id="UP000275348">
    <property type="component" value="Unassembled WGS sequence"/>
</dbReference>
<dbReference type="CDD" id="cd04647">
    <property type="entry name" value="LbH_MAT_like"/>
    <property type="match status" value="1"/>
</dbReference>
<reference evidence="1 2" key="1">
    <citation type="submission" date="2018-10" db="EMBL/GenBank/DDBJ databases">
        <authorList>
            <person name="Chen X."/>
        </authorList>
    </citation>
    <scope>NUCLEOTIDE SEQUENCE [LARGE SCALE GENOMIC DNA]</scope>
    <source>
        <strain evidence="1 2">YIM 102668</strain>
    </source>
</reference>
<dbReference type="PANTHER" id="PTHR23416">
    <property type="entry name" value="SIALIC ACID SYNTHASE-RELATED"/>
    <property type="match status" value="1"/>
</dbReference>
<organism evidence="1 2">
    <name type="scientific">Faecalibacter macacae</name>
    <dbReference type="NCBI Taxonomy" id="1859289"/>
    <lineage>
        <taxon>Bacteria</taxon>
        <taxon>Pseudomonadati</taxon>
        <taxon>Bacteroidota</taxon>
        <taxon>Flavobacteriia</taxon>
        <taxon>Flavobacteriales</taxon>
        <taxon>Weeksellaceae</taxon>
        <taxon>Faecalibacter</taxon>
    </lineage>
</organism>
<evidence type="ECO:0000313" key="1">
    <source>
        <dbReference type="EMBL" id="RLZ10552.1"/>
    </source>
</evidence>
<proteinExistence type="predicted"/>
<dbReference type="Pfam" id="PF00132">
    <property type="entry name" value="Hexapep"/>
    <property type="match status" value="1"/>
</dbReference>
<keyword evidence="2" id="KW-1185">Reference proteome</keyword>
<dbReference type="GO" id="GO:0016746">
    <property type="term" value="F:acyltransferase activity"/>
    <property type="evidence" value="ECO:0007669"/>
    <property type="project" value="UniProtKB-KW"/>
</dbReference>
<dbReference type="RefSeq" id="WP_121934498.1">
    <property type="nucleotide sequence ID" value="NZ_RDOJ01000007.1"/>
</dbReference>
<protein>
    <submittedName>
        <fullName evidence="1">Acyltransferase</fullName>
    </submittedName>
</protein>
<keyword evidence="1" id="KW-0808">Transferase</keyword>
<dbReference type="InterPro" id="IPR001451">
    <property type="entry name" value="Hexapep"/>
</dbReference>
<accession>A0A3L9MCU3</accession>
<gene>
    <name evidence="1" type="ORF">EAH69_07110</name>
</gene>
<dbReference type="AlphaFoldDB" id="A0A3L9MCU3"/>
<keyword evidence="1" id="KW-0012">Acyltransferase</keyword>
<dbReference type="InterPro" id="IPR011004">
    <property type="entry name" value="Trimer_LpxA-like_sf"/>
</dbReference>
<sequence length="201" mass="22879">MSILKKIFLPYYSLYIRFSKAKLQTNYIDFLKYKLGINKRYWPAHKNCLIANYNNIYVGINSLVGRPGNYIQGAGKIFIGDYVQLAPNVGILSTNHDLYDQRNYNSAEVIIGDYCWIGMNSQILAGVTLGTRTIVAAGSVVTKSFPEGFCVVGGSPAKIIKQLDPAKFEPWKDEEEFYGFIPKEEFEKTKLYKEGRIKFDK</sequence>